<gene>
    <name evidence="3" type="ORF">GCM10009765_56230</name>
</gene>
<evidence type="ECO:0000256" key="1">
    <source>
        <dbReference type="ARBA" id="ARBA00022801"/>
    </source>
</evidence>
<feature type="domain" description="AB hydrolase-1" evidence="2">
    <location>
        <begin position="25"/>
        <end position="259"/>
    </location>
</feature>
<protein>
    <submittedName>
        <fullName evidence="3">Alpha/beta hydrolase</fullName>
    </submittedName>
</protein>
<dbReference type="SUPFAM" id="SSF53474">
    <property type="entry name" value="alpha/beta-Hydrolases"/>
    <property type="match status" value="1"/>
</dbReference>
<dbReference type="GO" id="GO:0016787">
    <property type="term" value="F:hydrolase activity"/>
    <property type="evidence" value="ECO:0007669"/>
    <property type="project" value="UniProtKB-KW"/>
</dbReference>
<dbReference type="PANTHER" id="PTHR43329">
    <property type="entry name" value="EPOXIDE HYDROLASE"/>
    <property type="match status" value="1"/>
</dbReference>
<dbReference type="EMBL" id="BAAANY010000022">
    <property type="protein sequence ID" value="GAA1699535.1"/>
    <property type="molecule type" value="Genomic_DNA"/>
</dbReference>
<keyword evidence="1 3" id="KW-0378">Hydrolase</keyword>
<evidence type="ECO:0000259" key="2">
    <source>
        <dbReference type="Pfam" id="PF00561"/>
    </source>
</evidence>
<dbReference type="InterPro" id="IPR000639">
    <property type="entry name" value="Epox_hydrolase-like"/>
</dbReference>
<dbReference type="InterPro" id="IPR000073">
    <property type="entry name" value="AB_hydrolase_1"/>
</dbReference>
<proteinExistence type="predicted"/>
<keyword evidence="4" id="KW-1185">Reference proteome</keyword>
<evidence type="ECO:0000313" key="4">
    <source>
        <dbReference type="Proteomes" id="UP001500618"/>
    </source>
</evidence>
<evidence type="ECO:0000313" key="3">
    <source>
        <dbReference type="EMBL" id="GAA1699535.1"/>
    </source>
</evidence>
<dbReference type="Gene3D" id="3.40.50.1820">
    <property type="entry name" value="alpha/beta hydrolase"/>
    <property type="match status" value="1"/>
</dbReference>
<dbReference type="RefSeq" id="WP_344313386.1">
    <property type="nucleotide sequence ID" value="NZ_BAAANY010000022.1"/>
</dbReference>
<organism evidence="3 4">
    <name type="scientific">Fodinicola feengrottensis</name>
    <dbReference type="NCBI Taxonomy" id="435914"/>
    <lineage>
        <taxon>Bacteria</taxon>
        <taxon>Bacillati</taxon>
        <taxon>Actinomycetota</taxon>
        <taxon>Actinomycetes</taxon>
        <taxon>Mycobacteriales</taxon>
        <taxon>Fodinicola</taxon>
    </lineage>
</organism>
<name>A0ABN2I6P3_9ACTN</name>
<accession>A0ABN2I6P3</accession>
<dbReference type="Pfam" id="PF00561">
    <property type="entry name" value="Abhydrolase_1"/>
    <property type="match status" value="1"/>
</dbReference>
<dbReference type="Proteomes" id="UP001500618">
    <property type="component" value="Unassembled WGS sequence"/>
</dbReference>
<dbReference type="InterPro" id="IPR029058">
    <property type="entry name" value="AB_hydrolase_fold"/>
</dbReference>
<dbReference type="PRINTS" id="PR00412">
    <property type="entry name" value="EPOXHYDRLASE"/>
</dbReference>
<reference evidence="3 4" key="1">
    <citation type="journal article" date="2019" name="Int. J. Syst. Evol. Microbiol.">
        <title>The Global Catalogue of Microorganisms (GCM) 10K type strain sequencing project: providing services to taxonomists for standard genome sequencing and annotation.</title>
        <authorList>
            <consortium name="The Broad Institute Genomics Platform"/>
            <consortium name="The Broad Institute Genome Sequencing Center for Infectious Disease"/>
            <person name="Wu L."/>
            <person name="Ma J."/>
        </authorList>
    </citation>
    <scope>NUCLEOTIDE SEQUENCE [LARGE SCALE GENOMIC DNA]</scope>
    <source>
        <strain evidence="3 4">JCM 14718</strain>
    </source>
</reference>
<comment type="caution">
    <text evidence="3">The sequence shown here is derived from an EMBL/GenBank/DDBJ whole genome shotgun (WGS) entry which is preliminary data.</text>
</comment>
<sequence length="278" mass="29909">MPERSTVTINDLTFTIHQNGPADGPAVVLLHGFPQNSTEWEAVGERLATAGIRSIALDQRGYSPGARPDGVPNYQVSELVSDVVGLLDALDLPTAHVAGHDWGAVITWQLVAHHPDRFLGAVPVSVPHPVAFAEALQTDPDQQQKSGYFQLFRTEGKAEEALLGNDAAFLRGIFTGLDPAHIQAYVDQMSAPGALTAALSWYRAMDLSSREPFPEITNPITFVWGSADIALGRVAAENTASKVAGPYEFIELDGVDHWVPERAPEAVADAIIKQIKTS</sequence>